<accession>A0A839V7K3</accession>
<proteinExistence type="predicted"/>
<evidence type="ECO:0000259" key="1">
    <source>
        <dbReference type="PROSITE" id="PS50404"/>
    </source>
</evidence>
<dbReference type="InterPro" id="IPR004045">
    <property type="entry name" value="Glutathione_S-Trfase_N"/>
</dbReference>
<evidence type="ECO:0000313" key="4">
    <source>
        <dbReference type="EMBL" id="NVN30443.1"/>
    </source>
</evidence>
<dbReference type="PANTHER" id="PTHR44051">
    <property type="entry name" value="GLUTATHIONE S-TRANSFERASE-RELATED"/>
    <property type="match status" value="1"/>
</dbReference>
<dbReference type="SFLD" id="SFLDS00019">
    <property type="entry name" value="Glutathione_Transferase_(cytos"/>
    <property type="match status" value="1"/>
</dbReference>
<sequence length="196" mass="22085">MILYYAPGACSQASHIALVEAGLPYKLVRVGRDKQTEDGRDFWTINPKGYTPALELDDGTILTENLVILAYIAQLTGKLLPEDGLVRWRALEATEFMTTEIHVNFRPFFFNAPQPEKDKARQMLDRRFATIAGQLDDKPFLVSDRMTISDPYLFVMLSWAAMFGIDVPERLSHYLARMRTEPSVAKALAEEGLAAT</sequence>
<feature type="domain" description="GST N-terminal" evidence="1">
    <location>
        <begin position="1"/>
        <end position="80"/>
    </location>
</feature>
<dbReference type="PROSITE" id="PS50405">
    <property type="entry name" value="GST_CTER"/>
    <property type="match status" value="1"/>
</dbReference>
<dbReference type="InterPro" id="IPR036249">
    <property type="entry name" value="Thioredoxin-like_sf"/>
</dbReference>
<dbReference type="SFLD" id="SFLDG00358">
    <property type="entry name" value="Main_(cytGST)"/>
    <property type="match status" value="1"/>
</dbReference>
<dbReference type="Proteomes" id="UP000565205">
    <property type="component" value="Unassembled WGS sequence"/>
</dbReference>
<dbReference type="AlphaFoldDB" id="A0A839V7K3"/>
<gene>
    <name evidence="3" type="ORF">FHR90_003378</name>
    <name evidence="4" type="ORF">HUK83_08860</name>
</gene>
<dbReference type="Pfam" id="PF00043">
    <property type="entry name" value="GST_C"/>
    <property type="match status" value="1"/>
</dbReference>
<reference evidence="3 5" key="2">
    <citation type="submission" date="2020-08" db="EMBL/GenBank/DDBJ databases">
        <title>Genomic Encyclopedia of Type Strains, Phase III (KMG-III): the genomes of soil and plant-associated and newly described type strains.</title>
        <authorList>
            <person name="Whitman W."/>
        </authorList>
    </citation>
    <scope>NUCLEOTIDE SEQUENCE [LARGE SCALE GENOMIC DNA]</scope>
    <source>
        <strain evidence="3 5">CECT 8088</strain>
    </source>
</reference>
<dbReference type="EMBL" id="JACHXV010000040">
    <property type="protein sequence ID" value="MBB3175522.1"/>
    <property type="molecule type" value="Genomic_DNA"/>
</dbReference>
<dbReference type="Proteomes" id="UP000557688">
    <property type="component" value="Unassembled WGS sequence"/>
</dbReference>
<dbReference type="SUPFAM" id="SSF47616">
    <property type="entry name" value="GST C-terminal domain-like"/>
    <property type="match status" value="1"/>
</dbReference>
<dbReference type="RefSeq" id="WP_176623981.1">
    <property type="nucleotide sequence ID" value="NZ_JABXXQ010000153.1"/>
</dbReference>
<feature type="domain" description="GST C-terminal" evidence="2">
    <location>
        <begin position="83"/>
        <end position="196"/>
    </location>
</feature>
<dbReference type="SUPFAM" id="SSF52833">
    <property type="entry name" value="Thioredoxin-like"/>
    <property type="match status" value="1"/>
</dbReference>
<dbReference type="Gene3D" id="1.20.1050.10">
    <property type="match status" value="1"/>
</dbReference>
<evidence type="ECO:0000259" key="2">
    <source>
        <dbReference type="PROSITE" id="PS50405"/>
    </source>
</evidence>
<dbReference type="PANTHER" id="PTHR44051:SF8">
    <property type="entry name" value="GLUTATHIONE S-TRANSFERASE GSTA"/>
    <property type="match status" value="1"/>
</dbReference>
<dbReference type="InterPro" id="IPR036282">
    <property type="entry name" value="Glutathione-S-Trfase_C_sf"/>
</dbReference>
<dbReference type="Gene3D" id="3.40.30.10">
    <property type="entry name" value="Glutaredoxin"/>
    <property type="match status" value="1"/>
</dbReference>
<dbReference type="PROSITE" id="PS50404">
    <property type="entry name" value="GST_NTER"/>
    <property type="match status" value="1"/>
</dbReference>
<name>A0A839V7K3_9PROT</name>
<organism evidence="3 5">
    <name type="scientific">Endobacter medicaginis</name>
    <dbReference type="NCBI Taxonomy" id="1181271"/>
    <lineage>
        <taxon>Bacteria</taxon>
        <taxon>Pseudomonadati</taxon>
        <taxon>Pseudomonadota</taxon>
        <taxon>Alphaproteobacteria</taxon>
        <taxon>Acetobacterales</taxon>
        <taxon>Acetobacteraceae</taxon>
        <taxon>Endobacter</taxon>
    </lineage>
</organism>
<comment type="caution">
    <text evidence="3">The sequence shown here is derived from an EMBL/GenBank/DDBJ whole genome shotgun (WGS) entry which is preliminary data.</text>
</comment>
<dbReference type="Pfam" id="PF13409">
    <property type="entry name" value="GST_N_2"/>
    <property type="match status" value="1"/>
</dbReference>
<protein>
    <submittedName>
        <fullName evidence="3 4">Glutathione S-transferase</fullName>
        <ecNumber evidence="3">2.5.1.18</ecNumber>
    </submittedName>
</protein>
<dbReference type="EMBL" id="JABXXQ010000153">
    <property type="protein sequence ID" value="NVN30443.1"/>
    <property type="molecule type" value="Genomic_DNA"/>
</dbReference>
<dbReference type="CDD" id="cd03057">
    <property type="entry name" value="GST_N_Beta"/>
    <property type="match status" value="1"/>
</dbReference>
<keyword evidence="5" id="KW-1185">Reference proteome</keyword>
<dbReference type="CDD" id="cd03188">
    <property type="entry name" value="GST_C_Beta"/>
    <property type="match status" value="1"/>
</dbReference>
<dbReference type="InterPro" id="IPR010987">
    <property type="entry name" value="Glutathione-S-Trfase_C-like"/>
</dbReference>
<reference evidence="4 6" key="1">
    <citation type="submission" date="2020-06" db="EMBL/GenBank/DDBJ databases">
        <title>Description of novel acetic acid bacteria.</title>
        <authorList>
            <person name="Sombolestani A."/>
        </authorList>
    </citation>
    <scope>NUCLEOTIDE SEQUENCE [LARGE SCALE GENOMIC DNA]</scope>
    <source>
        <strain evidence="4 6">LMG 26838</strain>
    </source>
</reference>
<dbReference type="GO" id="GO:0004364">
    <property type="term" value="F:glutathione transferase activity"/>
    <property type="evidence" value="ECO:0007669"/>
    <property type="project" value="UniProtKB-EC"/>
</dbReference>
<dbReference type="InterPro" id="IPR040079">
    <property type="entry name" value="Glutathione_S-Trfase"/>
</dbReference>
<evidence type="ECO:0000313" key="5">
    <source>
        <dbReference type="Proteomes" id="UP000557688"/>
    </source>
</evidence>
<keyword evidence="3" id="KW-0808">Transferase</keyword>
<dbReference type="InterPro" id="IPR004046">
    <property type="entry name" value="GST_C"/>
</dbReference>
<dbReference type="EC" id="2.5.1.18" evidence="3"/>
<evidence type="ECO:0000313" key="3">
    <source>
        <dbReference type="EMBL" id="MBB3175522.1"/>
    </source>
</evidence>
<dbReference type="SFLD" id="SFLDG01150">
    <property type="entry name" value="Main.1:_Beta-like"/>
    <property type="match status" value="1"/>
</dbReference>
<evidence type="ECO:0000313" key="6">
    <source>
        <dbReference type="Proteomes" id="UP000565205"/>
    </source>
</evidence>